<evidence type="ECO:0000313" key="3">
    <source>
        <dbReference type="Proteomes" id="UP000245956"/>
    </source>
</evidence>
<dbReference type="EMBL" id="LCWV01000015">
    <property type="protein sequence ID" value="PWI68281.1"/>
    <property type="molecule type" value="Genomic_DNA"/>
</dbReference>
<comment type="caution">
    <text evidence="2">The sequence shown here is derived from an EMBL/GenBank/DDBJ whole genome shotgun (WGS) entry which is preliminary data.</text>
</comment>
<evidence type="ECO:0000313" key="2">
    <source>
        <dbReference type="EMBL" id="PWI68281.1"/>
    </source>
</evidence>
<dbReference type="Proteomes" id="UP000245956">
    <property type="component" value="Unassembled WGS sequence"/>
</dbReference>
<protein>
    <submittedName>
        <fullName evidence="2">Uncharacterized protein</fullName>
    </submittedName>
</protein>
<sequence length="213" mass="23548">MAPNLTFASLVERTRIILTRFSPRKHHHAVEPSGDSKAETYGPQPSDYPTFPPPAPERILEAPDTFFAAVQARKFAAPQGVFGDNSLFALDSTSGPSTTSPDPRDDNPSRLAALAGVTYLMVKSFNERIEKGLHGVTSPLVSMEEIERRRAEPESERPYERVPEWAAAAPALAELLVIPTEEGERLQCPDDERADPDFLAKNILLWTPHISFT</sequence>
<name>A0A2U3E1A0_PURLI</name>
<evidence type="ECO:0000256" key="1">
    <source>
        <dbReference type="SAM" id="MobiDB-lite"/>
    </source>
</evidence>
<proteinExistence type="predicted"/>
<feature type="region of interest" description="Disordered" evidence="1">
    <location>
        <begin position="24"/>
        <end position="54"/>
    </location>
</feature>
<reference evidence="2 3" key="1">
    <citation type="journal article" date="2016" name="Front. Microbiol.">
        <title>Genome and transcriptome sequences reveal the specific parasitism of the nematophagous Purpureocillium lilacinum 36-1.</title>
        <authorList>
            <person name="Xie J."/>
            <person name="Li S."/>
            <person name="Mo C."/>
            <person name="Xiao X."/>
            <person name="Peng D."/>
            <person name="Wang G."/>
            <person name="Xiao Y."/>
        </authorList>
    </citation>
    <scope>NUCLEOTIDE SEQUENCE [LARGE SCALE GENOMIC DNA]</scope>
    <source>
        <strain evidence="2 3">36-1</strain>
    </source>
</reference>
<gene>
    <name evidence="2" type="ORF">PCL_02050</name>
</gene>
<organism evidence="2 3">
    <name type="scientific">Purpureocillium lilacinum</name>
    <name type="common">Paecilomyces lilacinus</name>
    <dbReference type="NCBI Taxonomy" id="33203"/>
    <lineage>
        <taxon>Eukaryota</taxon>
        <taxon>Fungi</taxon>
        <taxon>Dikarya</taxon>
        <taxon>Ascomycota</taxon>
        <taxon>Pezizomycotina</taxon>
        <taxon>Sordariomycetes</taxon>
        <taxon>Hypocreomycetidae</taxon>
        <taxon>Hypocreales</taxon>
        <taxon>Ophiocordycipitaceae</taxon>
        <taxon>Purpureocillium</taxon>
    </lineage>
</organism>
<accession>A0A2U3E1A0</accession>
<dbReference type="AlphaFoldDB" id="A0A2U3E1A0"/>